<keyword evidence="2" id="KW-1185">Reference proteome</keyword>
<gene>
    <name evidence="1" type="ORF">DEO72_LG5g1551</name>
</gene>
<evidence type="ECO:0000313" key="1">
    <source>
        <dbReference type="EMBL" id="QCD93476.1"/>
    </source>
</evidence>
<name>A0A4D6LZR3_VIGUN</name>
<dbReference type="AlphaFoldDB" id="A0A4D6LZR3"/>
<organism evidence="1 2">
    <name type="scientific">Vigna unguiculata</name>
    <name type="common">Cowpea</name>
    <dbReference type="NCBI Taxonomy" id="3917"/>
    <lineage>
        <taxon>Eukaryota</taxon>
        <taxon>Viridiplantae</taxon>
        <taxon>Streptophyta</taxon>
        <taxon>Embryophyta</taxon>
        <taxon>Tracheophyta</taxon>
        <taxon>Spermatophyta</taxon>
        <taxon>Magnoliopsida</taxon>
        <taxon>eudicotyledons</taxon>
        <taxon>Gunneridae</taxon>
        <taxon>Pentapetalae</taxon>
        <taxon>rosids</taxon>
        <taxon>fabids</taxon>
        <taxon>Fabales</taxon>
        <taxon>Fabaceae</taxon>
        <taxon>Papilionoideae</taxon>
        <taxon>50 kb inversion clade</taxon>
        <taxon>NPAAA clade</taxon>
        <taxon>indigoferoid/millettioid clade</taxon>
        <taxon>Phaseoleae</taxon>
        <taxon>Vigna</taxon>
    </lineage>
</organism>
<reference evidence="1 2" key="1">
    <citation type="submission" date="2019-04" db="EMBL/GenBank/DDBJ databases">
        <title>An improved genome assembly and genetic linkage map for asparagus bean, Vigna unguiculata ssp. sesquipedialis.</title>
        <authorList>
            <person name="Xia Q."/>
            <person name="Zhang R."/>
            <person name="Dong Y."/>
        </authorList>
    </citation>
    <scope>NUCLEOTIDE SEQUENCE [LARGE SCALE GENOMIC DNA]</scope>
    <source>
        <tissue evidence="1">Leaf</tissue>
    </source>
</reference>
<evidence type="ECO:0000313" key="2">
    <source>
        <dbReference type="Proteomes" id="UP000501690"/>
    </source>
</evidence>
<accession>A0A4D6LZR3</accession>
<dbReference type="Proteomes" id="UP000501690">
    <property type="component" value="Linkage Group LG5"/>
</dbReference>
<dbReference type="EMBL" id="CP039349">
    <property type="protein sequence ID" value="QCD93476.1"/>
    <property type="molecule type" value="Genomic_DNA"/>
</dbReference>
<sequence>MKLRVVREDLIRCGCWRDCVSGSDARNGGERWLQRCSQFFSADFDDKAAWRWCIAEKMEAVLLQIGIRHHDGDGDAVVAGEIHG</sequence>
<proteinExistence type="predicted"/>
<protein>
    <submittedName>
        <fullName evidence="1">Uncharacterized protein</fullName>
    </submittedName>
</protein>